<dbReference type="EMBL" id="QYUM01000003">
    <property type="protein sequence ID" value="RJF91592.1"/>
    <property type="molecule type" value="Genomic_DNA"/>
</dbReference>
<proteinExistence type="predicted"/>
<organism evidence="1 3">
    <name type="scientific">Sphingomonas cavernae</name>
    <dbReference type="NCBI Taxonomy" id="2320861"/>
    <lineage>
        <taxon>Bacteria</taxon>
        <taxon>Pseudomonadati</taxon>
        <taxon>Pseudomonadota</taxon>
        <taxon>Alphaproteobacteria</taxon>
        <taxon>Sphingomonadales</taxon>
        <taxon>Sphingomonadaceae</taxon>
        <taxon>Sphingomonas</taxon>
    </lineage>
</organism>
<gene>
    <name evidence="1" type="ORF">D3876_13675</name>
    <name evidence="2" type="ORF">D3876_13690</name>
</gene>
<comment type="caution">
    <text evidence="1">The sequence shown here is derived from an EMBL/GenBank/DDBJ whole genome shotgun (WGS) entry which is preliminary data.</text>
</comment>
<sequence>MTRLPTGFEVLEPFVENWALEGSANRANRRSTSTEAERSAFFEAGKPLLVPALALLDAKPLAEYDAGEQRLMNLCLSLAHIAQAVEVQGSDEASHTPHREAMRITRAPADV</sequence>
<evidence type="ECO:0000313" key="3">
    <source>
        <dbReference type="Proteomes" id="UP000286100"/>
    </source>
</evidence>
<dbReference type="Proteomes" id="UP000286100">
    <property type="component" value="Unassembled WGS sequence"/>
</dbReference>
<evidence type="ECO:0000313" key="1">
    <source>
        <dbReference type="EMBL" id="RJF91592.1"/>
    </source>
</evidence>
<dbReference type="RefSeq" id="WP_119763880.1">
    <property type="nucleotide sequence ID" value="NZ_QYUM01000003.1"/>
</dbReference>
<name>A0A418WNL2_9SPHN</name>
<accession>A0A418WNL2</accession>
<dbReference type="EMBL" id="QYUM01000003">
    <property type="protein sequence ID" value="RJF91594.1"/>
    <property type="molecule type" value="Genomic_DNA"/>
</dbReference>
<dbReference type="OrthoDB" id="7477117at2"/>
<keyword evidence="3" id="KW-1185">Reference proteome</keyword>
<dbReference type="AlphaFoldDB" id="A0A418WNL2"/>
<reference evidence="1 3" key="1">
    <citation type="submission" date="2018-09" db="EMBL/GenBank/DDBJ databases">
        <authorList>
            <person name="Zhu H."/>
        </authorList>
    </citation>
    <scope>NUCLEOTIDE SEQUENCE [LARGE SCALE GENOMIC DNA]</scope>
    <source>
        <strain evidence="1 3">K2R01-6</strain>
    </source>
</reference>
<evidence type="ECO:0000313" key="2">
    <source>
        <dbReference type="EMBL" id="RJF91594.1"/>
    </source>
</evidence>
<protein>
    <submittedName>
        <fullName evidence="1">Uncharacterized protein</fullName>
    </submittedName>
</protein>